<organism evidence="3 4">
    <name type="scientific">Acinetobacter baumannii 625974</name>
    <dbReference type="NCBI Taxonomy" id="1310607"/>
    <lineage>
        <taxon>Bacteria</taxon>
        <taxon>Pseudomonadati</taxon>
        <taxon>Pseudomonadota</taxon>
        <taxon>Gammaproteobacteria</taxon>
        <taxon>Moraxellales</taxon>
        <taxon>Moraxellaceae</taxon>
        <taxon>Acinetobacter</taxon>
        <taxon>Acinetobacter calcoaceticus/baumannii complex</taxon>
    </lineage>
</organism>
<dbReference type="RefSeq" id="WP_016653807.1">
    <property type="nucleotide sequence ID" value="NZ_JEXD01000010.1"/>
</dbReference>
<proteinExistence type="predicted"/>
<comment type="caution">
    <text evidence="3">The sequence shown here is derived from an EMBL/GenBank/DDBJ whole genome shotgun (WGS) entry which is preliminary data.</text>
</comment>
<gene>
    <name evidence="3" type="ORF">J506_1641</name>
    <name evidence="2" type="ORF">J506_2765</name>
    <name evidence="1" type="ORF">J506_3882</name>
</gene>
<dbReference type="EMBL" id="JEXD01000026">
    <property type="protein sequence ID" value="EXC06256.1"/>
    <property type="molecule type" value="Genomic_DNA"/>
</dbReference>
<name>A0A009PHF7_ACIBA</name>
<evidence type="ECO:0000313" key="1">
    <source>
        <dbReference type="EMBL" id="EXC04284.1"/>
    </source>
</evidence>
<protein>
    <submittedName>
        <fullName evidence="3">Uncharacterized protein</fullName>
    </submittedName>
</protein>
<evidence type="ECO:0000313" key="3">
    <source>
        <dbReference type="EMBL" id="EXC07822.1"/>
    </source>
</evidence>
<dbReference type="EMBL" id="JEXD01000067">
    <property type="protein sequence ID" value="EXC04284.1"/>
    <property type="molecule type" value="Genomic_DNA"/>
</dbReference>
<evidence type="ECO:0000313" key="2">
    <source>
        <dbReference type="EMBL" id="EXC06256.1"/>
    </source>
</evidence>
<accession>A0A009PHF7</accession>
<sequence>MKAQKLIEKLGKAKISDILKEAHPDAVYYVDEWNEHFKVHGYCADKCIVGINNPHTHYKLTDLQEALG</sequence>
<dbReference type="Proteomes" id="UP000021108">
    <property type="component" value="Unassembled WGS sequence"/>
</dbReference>
<reference evidence="3 4" key="1">
    <citation type="submission" date="2014-02" db="EMBL/GenBank/DDBJ databases">
        <title>Comparative genomics and transcriptomics to identify genetic mechanisms underlying the emergence of carbapenem resistant Acinetobacter baumannii (CRAb).</title>
        <authorList>
            <person name="Harris A.D."/>
            <person name="Johnson K.J."/>
            <person name="George J."/>
            <person name="Shefchek K."/>
            <person name="Daugherty S.C."/>
            <person name="Parankush S."/>
            <person name="Sadzewicz L."/>
            <person name="Tallon L."/>
            <person name="Sengamalay N."/>
            <person name="Hazen T.H."/>
            <person name="Rasko D.A."/>
        </authorList>
    </citation>
    <scope>NUCLEOTIDE SEQUENCE [LARGE SCALE GENOMIC DNA]</scope>
    <source>
        <strain evidence="3 4">625974</strain>
    </source>
</reference>
<dbReference type="EMBL" id="JEXD01000010">
    <property type="protein sequence ID" value="EXC07822.1"/>
    <property type="molecule type" value="Genomic_DNA"/>
</dbReference>
<evidence type="ECO:0000313" key="4">
    <source>
        <dbReference type="Proteomes" id="UP000021108"/>
    </source>
</evidence>
<dbReference type="AlphaFoldDB" id="A0A009PHF7"/>
<dbReference type="PATRIC" id="fig|1310607.3.peg.1595"/>